<proteinExistence type="predicted"/>
<organism evidence="1 2">
    <name type="scientific">Datura stramonium</name>
    <name type="common">Jimsonweed</name>
    <name type="synonym">Common thornapple</name>
    <dbReference type="NCBI Taxonomy" id="4076"/>
    <lineage>
        <taxon>Eukaryota</taxon>
        <taxon>Viridiplantae</taxon>
        <taxon>Streptophyta</taxon>
        <taxon>Embryophyta</taxon>
        <taxon>Tracheophyta</taxon>
        <taxon>Spermatophyta</taxon>
        <taxon>Magnoliopsida</taxon>
        <taxon>eudicotyledons</taxon>
        <taxon>Gunneridae</taxon>
        <taxon>Pentapetalae</taxon>
        <taxon>asterids</taxon>
        <taxon>lamiids</taxon>
        <taxon>Solanales</taxon>
        <taxon>Solanaceae</taxon>
        <taxon>Solanoideae</taxon>
        <taxon>Datureae</taxon>
        <taxon>Datura</taxon>
    </lineage>
</organism>
<evidence type="ECO:0000313" key="1">
    <source>
        <dbReference type="EMBL" id="MCD7448408.1"/>
    </source>
</evidence>
<comment type="caution">
    <text evidence="1">The sequence shown here is derived from an EMBL/GenBank/DDBJ whole genome shotgun (WGS) entry which is preliminary data.</text>
</comment>
<protein>
    <submittedName>
        <fullName evidence="1">Uncharacterized protein</fullName>
    </submittedName>
</protein>
<dbReference type="EMBL" id="JACEIK010000061">
    <property type="protein sequence ID" value="MCD7448408.1"/>
    <property type="molecule type" value="Genomic_DNA"/>
</dbReference>
<reference evidence="1 2" key="1">
    <citation type="journal article" date="2021" name="BMC Genomics">
        <title>Datura genome reveals duplications of psychoactive alkaloid biosynthetic genes and high mutation rate following tissue culture.</title>
        <authorList>
            <person name="Rajewski A."/>
            <person name="Carter-House D."/>
            <person name="Stajich J."/>
            <person name="Litt A."/>
        </authorList>
    </citation>
    <scope>NUCLEOTIDE SEQUENCE [LARGE SCALE GENOMIC DNA]</scope>
    <source>
        <strain evidence="1">AR-01</strain>
    </source>
</reference>
<name>A0ABS8RPA7_DATST</name>
<sequence>MKILILGSGLRVGLGATDYGGPLQRWDFHYSEIVVTWVRCSIKVTAAEDDENKK</sequence>
<dbReference type="Proteomes" id="UP000823775">
    <property type="component" value="Unassembled WGS sequence"/>
</dbReference>
<evidence type="ECO:0000313" key="2">
    <source>
        <dbReference type="Proteomes" id="UP000823775"/>
    </source>
</evidence>
<keyword evidence="2" id="KW-1185">Reference proteome</keyword>
<gene>
    <name evidence="1" type="ORF">HAX54_041899</name>
</gene>
<accession>A0ABS8RPA7</accession>
<feature type="non-terminal residue" evidence="1">
    <location>
        <position position="54"/>
    </location>
</feature>